<dbReference type="RefSeq" id="XP_075088251.1">
    <property type="nucleotide sequence ID" value="XM_075232150.1"/>
</dbReference>
<evidence type="ECO:0000313" key="1">
    <source>
        <dbReference type="Proteomes" id="UP000790787"/>
    </source>
</evidence>
<evidence type="ECO:0000313" key="2">
    <source>
        <dbReference type="RefSeq" id="XP_075088251.1"/>
    </source>
</evidence>
<accession>A0AC58STE3</accession>
<name>A0AC58STE3_TOBAC</name>
<keyword evidence="1" id="KW-1185">Reference proteome</keyword>
<organism evidence="1 2">
    <name type="scientific">Nicotiana tabacum</name>
    <name type="common">Common tobacco</name>
    <dbReference type="NCBI Taxonomy" id="4097"/>
    <lineage>
        <taxon>Eukaryota</taxon>
        <taxon>Viridiplantae</taxon>
        <taxon>Streptophyta</taxon>
        <taxon>Embryophyta</taxon>
        <taxon>Tracheophyta</taxon>
        <taxon>Spermatophyta</taxon>
        <taxon>Magnoliopsida</taxon>
        <taxon>eudicotyledons</taxon>
        <taxon>Gunneridae</taxon>
        <taxon>Pentapetalae</taxon>
        <taxon>asterids</taxon>
        <taxon>lamiids</taxon>
        <taxon>Solanales</taxon>
        <taxon>Solanaceae</taxon>
        <taxon>Nicotianoideae</taxon>
        <taxon>Nicotianeae</taxon>
        <taxon>Nicotiana</taxon>
    </lineage>
</organism>
<reference evidence="1" key="1">
    <citation type="journal article" date="2014" name="Nat. Commun.">
        <title>The tobacco genome sequence and its comparison with those of tomato and potato.</title>
        <authorList>
            <person name="Sierro N."/>
            <person name="Battey J.N."/>
            <person name="Ouadi S."/>
            <person name="Bakaher N."/>
            <person name="Bovet L."/>
            <person name="Willig A."/>
            <person name="Goepfert S."/>
            <person name="Peitsch M.C."/>
            <person name="Ivanov N.V."/>
        </authorList>
    </citation>
    <scope>NUCLEOTIDE SEQUENCE [LARGE SCALE GENOMIC DNA]</scope>
</reference>
<sequence length="194" mass="21783">MTRPDISFSVQTLSQFRQRPKKSHMEAALRVVKYIKNSLGQGILLLSKLNNTISAYCDADWAACPFLRKSISGYLVKFGDSLISWKSKKQTTVSRSSTEAEYRSLATIVAELIWLIGLLEEVEVEVKLPVEVFSDSKVAIQIATILFITKEQSTSRLTVISSKKKLYKDLSKQHTYLPGATSRYANQRSQQGTA</sequence>
<proteinExistence type="predicted"/>
<protein>
    <submittedName>
        <fullName evidence="2">Secreted RxLR effector protein 161-like</fullName>
    </submittedName>
</protein>
<dbReference type="Proteomes" id="UP000790787">
    <property type="component" value="Chromosome 16"/>
</dbReference>
<reference evidence="2" key="2">
    <citation type="submission" date="2025-08" db="UniProtKB">
        <authorList>
            <consortium name="RefSeq"/>
        </authorList>
    </citation>
    <scope>IDENTIFICATION</scope>
    <source>
        <tissue evidence="2">Leaf</tissue>
    </source>
</reference>
<gene>
    <name evidence="2" type="primary">LOC142170276</name>
</gene>